<dbReference type="GO" id="GO:0005576">
    <property type="term" value="C:extracellular region"/>
    <property type="evidence" value="ECO:0007669"/>
    <property type="project" value="UniProtKB-SubCell"/>
</dbReference>
<dbReference type="PANTHER" id="PTHR14218">
    <property type="entry name" value="PROTEASE S8 TRIPEPTIDYL PEPTIDASE I CLN2"/>
    <property type="match status" value="1"/>
</dbReference>
<feature type="binding site" evidence="15">
    <location>
        <position position="619"/>
    </location>
    <ligand>
        <name>Ca(2+)</name>
        <dbReference type="ChEBI" id="CHEBI:29108"/>
    </ligand>
</feature>
<feature type="chain" id="PRO_5007865285" description="tripeptidyl-peptidase II" evidence="17">
    <location>
        <begin position="20"/>
        <end position="642"/>
    </location>
</feature>
<keyword evidence="10 15" id="KW-0720">Serine protease</keyword>
<comment type="subcellular location">
    <subcellularLocation>
        <location evidence="3">Secreted</location>
        <location evidence="3">Extracellular space</location>
    </subcellularLocation>
</comment>
<dbReference type="InterPro" id="IPR050819">
    <property type="entry name" value="Tripeptidyl-peptidase_I"/>
</dbReference>
<feature type="region of interest" description="Disordered" evidence="16">
    <location>
        <begin position="196"/>
        <end position="219"/>
    </location>
</feature>
<keyword evidence="5" id="KW-0964">Secreted</keyword>
<feature type="binding site" evidence="15">
    <location>
        <position position="601"/>
    </location>
    <ligand>
        <name>Ca(2+)</name>
        <dbReference type="ChEBI" id="CHEBI:29108"/>
    </ligand>
</feature>
<evidence type="ECO:0000256" key="3">
    <source>
        <dbReference type="ARBA" id="ARBA00004239"/>
    </source>
</evidence>
<feature type="domain" description="Peptidase S53" evidence="18">
    <location>
        <begin position="230"/>
        <end position="641"/>
    </location>
</feature>
<dbReference type="CDD" id="cd04056">
    <property type="entry name" value="Peptidases_S53"/>
    <property type="match status" value="1"/>
</dbReference>
<keyword evidence="8 17" id="KW-0732">Signal</keyword>
<evidence type="ECO:0000256" key="4">
    <source>
        <dbReference type="ARBA" id="ARBA00012462"/>
    </source>
</evidence>
<reference evidence="19 20" key="1">
    <citation type="journal article" date="2016" name="Mol. Biol. Evol.">
        <title>Comparative Genomics of Early-Diverging Mushroom-Forming Fungi Provides Insights into the Origins of Lignocellulose Decay Capabilities.</title>
        <authorList>
            <person name="Nagy L.G."/>
            <person name="Riley R."/>
            <person name="Tritt A."/>
            <person name="Adam C."/>
            <person name="Daum C."/>
            <person name="Floudas D."/>
            <person name="Sun H."/>
            <person name="Yadav J.S."/>
            <person name="Pangilinan J."/>
            <person name="Larsson K.H."/>
            <person name="Matsuura K."/>
            <person name="Barry K."/>
            <person name="Labutti K."/>
            <person name="Kuo R."/>
            <person name="Ohm R.A."/>
            <person name="Bhattacharya S.S."/>
            <person name="Shirouzu T."/>
            <person name="Yoshinaga Y."/>
            <person name="Martin F.M."/>
            <person name="Grigoriev I.V."/>
            <person name="Hibbett D.S."/>
        </authorList>
    </citation>
    <scope>NUCLEOTIDE SEQUENCE [LARGE SCALE GENOMIC DNA]</scope>
    <source>
        <strain evidence="19 20">HHB14362 ss-1</strain>
    </source>
</reference>
<dbReference type="GO" id="GO:0004252">
    <property type="term" value="F:serine-type endopeptidase activity"/>
    <property type="evidence" value="ECO:0007669"/>
    <property type="project" value="UniProtKB-UniRule"/>
</dbReference>
<keyword evidence="13" id="KW-0865">Zymogen</keyword>
<evidence type="ECO:0000256" key="11">
    <source>
        <dbReference type="ARBA" id="ARBA00022837"/>
    </source>
</evidence>
<keyword evidence="7 15" id="KW-0479">Metal-binding</keyword>
<evidence type="ECO:0000256" key="14">
    <source>
        <dbReference type="ARBA" id="ARBA00023180"/>
    </source>
</evidence>
<dbReference type="InterPro" id="IPR030400">
    <property type="entry name" value="Sedolisin_dom"/>
</dbReference>
<keyword evidence="11 15" id="KW-0106">Calcium</keyword>
<dbReference type="EC" id="3.4.14.10" evidence="4"/>
<comment type="catalytic activity">
    <reaction evidence="1">
        <text>Release of an N-terminal tripeptide from a polypeptide.</text>
        <dbReference type="EC" id="3.4.14.10"/>
    </reaction>
</comment>
<dbReference type="GO" id="GO:0046872">
    <property type="term" value="F:metal ion binding"/>
    <property type="evidence" value="ECO:0007669"/>
    <property type="project" value="UniProtKB-UniRule"/>
</dbReference>
<evidence type="ECO:0000256" key="5">
    <source>
        <dbReference type="ARBA" id="ARBA00022525"/>
    </source>
</evidence>
<gene>
    <name evidence="19" type="ORF">NEOLEDRAFT_1180569</name>
</gene>
<keyword evidence="9 15" id="KW-0378">Hydrolase</keyword>
<keyword evidence="14" id="KW-0325">Glycoprotein</keyword>
<dbReference type="STRING" id="1314782.A0A165QSL3"/>
<proteinExistence type="predicted"/>
<evidence type="ECO:0000259" key="18">
    <source>
        <dbReference type="PROSITE" id="PS51695"/>
    </source>
</evidence>
<comment type="cofactor">
    <cofactor evidence="15">
        <name>Ca(2+)</name>
        <dbReference type="ChEBI" id="CHEBI:29108"/>
    </cofactor>
    <text evidence="15">Binds 1 Ca(2+) ion per subunit.</text>
</comment>
<evidence type="ECO:0000256" key="8">
    <source>
        <dbReference type="ARBA" id="ARBA00022729"/>
    </source>
</evidence>
<dbReference type="Gene3D" id="3.40.50.200">
    <property type="entry name" value="Peptidase S8/S53 domain"/>
    <property type="match status" value="1"/>
</dbReference>
<evidence type="ECO:0000313" key="19">
    <source>
        <dbReference type="EMBL" id="KZT22820.1"/>
    </source>
</evidence>
<evidence type="ECO:0000256" key="2">
    <source>
        <dbReference type="ARBA" id="ARBA00002451"/>
    </source>
</evidence>
<dbReference type="GO" id="GO:0006508">
    <property type="term" value="P:proteolysis"/>
    <property type="evidence" value="ECO:0007669"/>
    <property type="project" value="UniProtKB-KW"/>
</dbReference>
<dbReference type="OrthoDB" id="409122at2759"/>
<evidence type="ECO:0000256" key="10">
    <source>
        <dbReference type="ARBA" id="ARBA00022825"/>
    </source>
</evidence>
<dbReference type="CDD" id="cd11377">
    <property type="entry name" value="Pro-peptidase_S53"/>
    <property type="match status" value="1"/>
</dbReference>
<feature type="binding site" evidence="15">
    <location>
        <position position="621"/>
    </location>
    <ligand>
        <name>Ca(2+)</name>
        <dbReference type="ChEBI" id="CHEBI:29108"/>
    </ligand>
</feature>
<keyword evidence="6 15" id="KW-0645">Protease</keyword>
<evidence type="ECO:0000256" key="13">
    <source>
        <dbReference type="ARBA" id="ARBA00023145"/>
    </source>
</evidence>
<name>A0A165QSL3_9AGAM</name>
<feature type="signal peptide" evidence="17">
    <location>
        <begin position="1"/>
        <end position="19"/>
    </location>
</feature>
<dbReference type="EMBL" id="KV425591">
    <property type="protein sequence ID" value="KZT22820.1"/>
    <property type="molecule type" value="Genomic_DNA"/>
</dbReference>
<dbReference type="Pfam" id="PF09286">
    <property type="entry name" value="Pro-kuma_activ"/>
    <property type="match status" value="1"/>
</dbReference>
<dbReference type="InParanoid" id="A0A165QSL3"/>
<comment type="function">
    <text evidence="2">Secreted tripeptidyl-peptidase which degrades proteins at acidic pHs and is involved in virulence.</text>
</comment>
<dbReference type="FunFam" id="3.40.50.200:FF:000015">
    <property type="entry name" value="Tripeptidyl peptidase A"/>
    <property type="match status" value="1"/>
</dbReference>
<feature type="active site" description="Charge relay system" evidence="15">
    <location>
        <position position="307"/>
    </location>
</feature>
<evidence type="ECO:0000256" key="15">
    <source>
        <dbReference type="PROSITE-ProRule" id="PRU01032"/>
    </source>
</evidence>
<protein>
    <recommendedName>
        <fullName evidence="4">tripeptidyl-peptidase II</fullName>
        <ecNumber evidence="4">3.4.14.10</ecNumber>
    </recommendedName>
</protein>
<keyword evidence="12" id="KW-0843">Virulence</keyword>
<evidence type="ECO:0000256" key="6">
    <source>
        <dbReference type="ARBA" id="ARBA00022670"/>
    </source>
</evidence>
<dbReference type="Proteomes" id="UP000076761">
    <property type="component" value="Unassembled WGS sequence"/>
</dbReference>
<dbReference type="SUPFAM" id="SSF54897">
    <property type="entry name" value="Protease propeptides/inhibitors"/>
    <property type="match status" value="1"/>
</dbReference>
<evidence type="ECO:0000313" key="20">
    <source>
        <dbReference type="Proteomes" id="UP000076761"/>
    </source>
</evidence>
<feature type="binding site" evidence="15">
    <location>
        <position position="600"/>
    </location>
    <ligand>
        <name>Ca(2+)</name>
        <dbReference type="ChEBI" id="CHEBI:29108"/>
    </ligand>
</feature>
<dbReference type="PANTHER" id="PTHR14218:SF19">
    <property type="entry name" value="SERINE PROTEASE AORO, PUTATIVE (AFU_ORTHOLOGUE AFUA_6G10250)-RELATED"/>
    <property type="match status" value="1"/>
</dbReference>
<evidence type="ECO:0000256" key="12">
    <source>
        <dbReference type="ARBA" id="ARBA00023026"/>
    </source>
</evidence>
<accession>A0A165QSL3</accession>
<sequence>MMLLSWSVVALAVGGLASAAPARRANYVVHEKRAAEPSSAWTVSRRLESDKILPMRFGLTQRNIDRVEEILLSISHPDSPTYGKHLSPEDVIEMFKPGSETIDVVKTWLVSSGIAPERIRISGNKGWIELNATVAEAEDLLNTEYHVYEHESGPEQISCHSYSLPEHVQPHIELVKPTVHFNHRITPGKRVPEKLKKRTGKLGAPSPYNGPKTNGETPSVTPTLDYCDEYIMPACLRALYNISYTPTQTGKNTYGVVEFTPQSYLATDLDMFFSNFSPSLVGSRPTLVSIDGGYPQSQNQSFDYNGESDLDFEYAMSLVYPQKVTLLQTGDMVEGAGFDNWLDAVDASYCTYDGGDVPSQDGIYPDTSPGGYDGPESCGVIAPPYVVSTSYGQDEVSATPAYAIRQCNEYAKLGMMGTTVLYASGDYGVAGFGGYCINATTGEESLNGTRFNPDFPSTCPYVTSVGATQVSPGYTVYEPESAAETVIYSGGGFSNIFAMPSYQATAVKHYLEAYPPPYTATQYNNSGNVRAFPDIAANGVNYIIAIDGEFELVYGTSASSPVIGSMITMANDARLAAGKGSVGFLNPVIYTPQFASAFHDITNGTNQGCGTTGFTTEVGWDPVTGLGTPDLTILMRMLLDLS</sequence>
<dbReference type="AlphaFoldDB" id="A0A165QSL3"/>
<dbReference type="SUPFAM" id="SSF52743">
    <property type="entry name" value="Subtilisin-like"/>
    <property type="match status" value="1"/>
</dbReference>
<feature type="active site" description="Charge relay system" evidence="15">
    <location>
        <position position="557"/>
    </location>
</feature>
<evidence type="ECO:0000256" key="17">
    <source>
        <dbReference type="SAM" id="SignalP"/>
    </source>
</evidence>
<evidence type="ECO:0000256" key="16">
    <source>
        <dbReference type="SAM" id="MobiDB-lite"/>
    </source>
</evidence>
<feature type="active site" description="Charge relay system" evidence="15">
    <location>
        <position position="311"/>
    </location>
</feature>
<evidence type="ECO:0000256" key="9">
    <source>
        <dbReference type="ARBA" id="ARBA00022801"/>
    </source>
</evidence>
<dbReference type="GO" id="GO:0008240">
    <property type="term" value="F:tripeptidyl-peptidase activity"/>
    <property type="evidence" value="ECO:0007669"/>
    <property type="project" value="UniProtKB-EC"/>
</dbReference>
<evidence type="ECO:0000256" key="1">
    <source>
        <dbReference type="ARBA" id="ARBA00001910"/>
    </source>
</evidence>
<dbReference type="InterPro" id="IPR036852">
    <property type="entry name" value="Peptidase_S8/S53_dom_sf"/>
</dbReference>
<evidence type="ECO:0000256" key="7">
    <source>
        <dbReference type="ARBA" id="ARBA00022723"/>
    </source>
</evidence>
<dbReference type="SMART" id="SM00944">
    <property type="entry name" value="Pro-kuma_activ"/>
    <property type="match status" value="1"/>
</dbReference>
<keyword evidence="20" id="KW-1185">Reference proteome</keyword>
<dbReference type="InterPro" id="IPR015366">
    <property type="entry name" value="S53_propep"/>
</dbReference>
<dbReference type="PROSITE" id="PS51695">
    <property type="entry name" value="SEDOLISIN"/>
    <property type="match status" value="1"/>
</dbReference>
<organism evidence="19 20">
    <name type="scientific">Neolentinus lepideus HHB14362 ss-1</name>
    <dbReference type="NCBI Taxonomy" id="1314782"/>
    <lineage>
        <taxon>Eukaryota</taxon>
        <taxon>Fungi</taxon>
        <taxon>Dikarya</taxon>
        <taxon>Basidiomycota</taxon>
        <taxon>Agaricomycotina</taxon>
        <taxon>Agaricomycetes</taxon>
        <taxon>Gloeophyllales</taxon>
        <taxon>Gloeophyllaceae</taxon>
        <taxon>Neolentinus</taxon>
    </lineage>
</organism>